<dbReference type="Proteomes" id="UP000258309">
    <property type="component" value="Unassembled WGS sequence"/>
</dbReference>
<feature type="region of interest" description="Disordered" evidence="1">
    <location>
        <begin position="60"/>
        <end position="161"/>
    </location>
</feature>
<evidence type="ECO:0000313" key="2">
    <source>
        <dbReference type="EMBL" id="RFU28399.1"/>
    </source>
</evidence>
<feature type="non-terminal residue" evidence="2">
    <location>
        <position position="1"/>
    </location>
</feature>
<evidence type="ECO:0000256" key="1">
    <source>
        <dbReference type="SAM" id="MobiDB-lite"/>
    </source>
</evidence>
<proteinExistence type="predicted"/>
<organism evidence="2 3">
    <name type="scientific">Scytalidium lignicola</name>
    <name type="common">Hyphomycete</name>
    <dbReference type="NCBI Taxonomy" id="5539"/>
    <lineage>
        <taxon>Eukaryota</taxon>
        <taxon>Fungi</taxon>
        <taxon>Dikarya</taxon>
        <taxon>Ascomycota</taxon>
        <taxon>Pezizomycotina</taxon>
        <taxon>Leotiomycetes</taxon>
        <taxon>Leotiomycetes incertae sedis</taxon>
        <taxon>Scytalidium</taxon>
    </lineage>
</organism>
<feature type="compositionally biased region" description="Polar residues" evidence="1">
    <location>
        <begin position="1"/>
        <end position="10"/>
    </location>
</feature>
<reference evidence="2 3" key="1">
    <citation type="submission" date="2018-05" db="EMBL/GenBank/DDBJ databases">
        <title>Draft genome sequence of Scytalidium lignicola DSM 105466, a ubiquitous saprotrophic fungus.</title>
        <authorList>
            <person name="Buettner E."/>
            <person name="Gebauer A.M."/>
            <person name="Hofrichter M."/>
            <person name="Liers C."/>
            <person name="Kellner H."/>
        </authorList>
    </citation>
    <scope>NUCLEOTIDE SEQUENCE [LARGE SCALE GENOMIC DNA]</scope>
    <source>
        <strain evidence="2 3">DSM 105466</strain>
    </source>
</reference>
<dbReference type="AlphaFoldDB" id="A0A3E2H4U3"/>
<comment type="caution">
    <text evidence="2">The sequence shown here is derived from an EMBL/GenBank/DDBJ whole genome shotgun (WGS) entry which is preliminary data.</text>
</comment>
<keyword evidence="3" id="KW-1185">Reference proteome</keyword>
<feature type="compositionally biased region" description="Polar residues" evidence="1">
    <location>
        <begin position="60"/>
        <end position="79"/>
    </location>
</feature>
<evidence type="ECO:0000313" key="3">
    <source>
        <dbReference type="Proteomes" id="UP000258309"/>
    </source>
</evidence>
<gene>
    <name evidence="2" type="ORF">B7463_g7953</name>
</gene>
<name>A0A3E2H4U3_SCYLI</name>
<feature type="compositionally biased region" description="Basic and acidic residues" evidence="1">
    <location>
        <begin position="128"/>
        <end position="142"/>
    </location>
</feature>
<protein>
    <submittedName>
        <fullName evidence="2">Uncharacterized protein</fullName>
    </submittedName>
</protein>
<accession>A0A3E2H4U3</accession>
<feature type="compositionally biased region" description="Low complexity" evidence="1">
    <location>
        <begin position="143"/>
        <end position="161"/>
    </location>
</feature>
<feature type="non-terminal residue" evidence="2">
    <location>
        <position position="161"/>
    </location>
</feature>
<feature type="region of interest" description="Disordered" evidence="1">
    <location>
        <begin position="1"/>
        <end position="25"/>
    </location>
</feature>
<dbReference type="EMBL" id="NCSJ02000165">
    <property type="protein sequence ID" value="RFU28399.1"/>
    <property type="molecule type" value="Genomic_DNA"/>
</dbReference>
<sequence length="161" mass="17066">MGTAAPSQRSLDPPATEATGGALDATPKEIIKARIALSAPVLQRINCTVLCPARLQQQHRPLPGTETSLSMQQELQKGNNWDEEGEETGREESLSVRTGLLGLCLGAGPWSPRGDPASWGLVQARLRHKEEEEKNQKKKEAGLEAAGTSAAAPASSQVPVP</sequence>